<accession>A0AAE3LS14</accession>
<protein>
    <submittedName>
        <fullName evidence="1">DUF58 domain-containing protein</fullName>
    </submittedName>
</protein>
<comment type="caution">
    <text evidence="1">The sequence shown here is derived from an EMBL/GenBank/DDBJ whole genome shotgun (WGS) entry which is preliminary data.</text>
</comment>
<dbReference type="PROSITE" id="PS51257">
    <property type="entry name" value="PROKAR_LIPOPROTEIN"/>
    <property type="match status" value="1"/>
</dbReference>
<reference evidence="1" key="1">
    <citation type="submission" date="2022-10" db="EMBL/GenBank/DDBJ databases">
        <title>Description of Fervidibacillus gen. nov. in the family Fervidibacillaceae fam. nov. with two species, Fervidibacillus albus sp. nov., and Fervidibacillus halotolerans sp. nov., isolated from tidal flat sediments.</title>
        <authorList>
            <person name="Kwon K.K."/>
            <person name="Yang S.-H."/>
        </authorList>
    </citation>
    <scope>NUCLEOTIDE SEQUENCE</scope>
    <source>
        <strain evidence="1">JCM 19140</strain>
    </source>
</reference>
<sequence length="389" mass="44892">MIWRKQIIQEQRVSLVSTLVFLSCVIGFIFISSSFVFVGLLYGMALFMNYLYGKYSGNSLIVQNDKIRHRYFIGEEGSFVLKLQNESLPIINGMVEIWFNKNLTPLHSKNKYEEDKQTMVEIPITIKKGEALHISVPFITKKRGVGRITNIVIQYPNLFGMGKISLTYSPHWQEEFLVLPKIIPVEKMYWQSFYKEGLQSSTSSIFEDRLLTVGTRNYVATDAFHTVHWKASAKMNQLQTKIFEKTTDYSILFLLNIAEGFWFNENIEQIISNVAYLGQIAQKDNIPVALAVNIRSYTNMPFLYLPIGEGKEQFKKLLEMLAVIDTHQLIIPYEQVLHYLLRHRLLPPYIIHAGLLEGKISALLHNMKNTGAVVSCLETNEHHSILRNY</sequence>
<dbReference type="Proteomes" id="UP001209318">
    <property type="component" value="Unassembled WGS sequence"/>
</dbReference>
<name>A0AAE3LS14_9BACI</name>
<gene>
    <name evidence="1" type="ORF">OEV98_01740</name>
</gene>
<dbReference type="PANTHER" id="PTHR34351:SF2">
    <property type="entry name" value="DUF58 DOMAIN-CONTAINING PROTEIN"/>
    <property type="match status" value="1"/>
</dbReference>
<evidence type="ECO:0000313" key="1">
    <source>
        <dbReference type="EMBL" id="MCU9612283.1"/>
    </source>
</evidence>
<keyword evidence="2" id="KW-1185">Reference proteome</keyword>
<dbReference type="EMBL" id="JAOUSF010000001">
    <property type="protein sequence ID" value="MCU9612283.1"/>
    <property type="molecule type" value="Genomic_DNA"/>
</dbReference>
<dbReference type="AlphaFoldDB" id="A0AAE3LS14"/>
<organism evidence="1 2">
    <name type="scientific">Perspicuibacillus lycopersici</name>
    <dbReference type="NCBI Taxonomy" id="1325689"/>
    <lineage>
        <taxon>Bacteria</taxon>
        <taxon>Bacillati</taxon>
        <taxon>Bacillota</taxon>
        <taxon>Bacilli</taxon>
        <taxon>Bacillales</taxon>
        <taxon>Bacillaceae</taxon>
        <taxon>Perspicuibacillus</taxon>
    </lineage>
</organism>
<dbReference type="PANTHER" id="PTHR34351">
    <property type="entry name" value="SLR1927 PROTEIN-RELATED"/>
    <property type="match status" value="1"/>
</dbReference>
<evidence type="ECO:0000313" key="2">
    <source>
        <dbReference type="Proteomes" id="UP001209318"/>
    </source>
</evidence>
<proteinExistence type="predicted"/>
<dbReference type="RefSeq" id="WP_263071417.1">
    <property type="nucleotide sequence ID" value="NZ_JAOUSF010000001.1"/>
</dbReference>